<dbReference type="RefSeq" id="WP_064508262.1">
    <property type="nucleotide sequence ID" value="NZ_JAYFSN010000014.1"/>
</dbReference>
<evidence type="ECO:0000313" key="7">
    <source>
        <dbReference type="Proteomes" id="UP000077659"/>
    </source>
</evidence>
<organism evidence="6 7">
    <name type="scientific">Xanthomonas floridensis</name>
    <dbReference type="NCBI Taxonomy" id="1843580"/>
    <lineage>
        <taxon>Bacteria</taxon>
        <taxon>Pseudomonadati</taxon>
        <taxon>Pseudomonadota</taxon>
        <taxon>Gammaproteobacteria</taxon>
        <taxon>Lysobacterales</taxon>
        <taxon>Lysobacteraceae</taxon>
        <taxon>Xanthomonas</taxon>
    </lineage>
</organism>
<comment type="caution">
    <text evidence="6">The sequence shown here is derived from an EMBL/GenBank/DDBJ whole genome shotgun (WGS) entry which is preliminary data.</text>
</comment>
<dbReference type="PANTHER" id="PTHR28620">
    <property type="entry name" value="CENTROMERE PROTEIN V"/>
    <property type="match status" value="1"/>
</dbReference>
<evidence type="ECO:0000256" key="1">
    <source>
        <dbReference type="ARBA" id="ARBA00005495"/>
    </source>
</evidence>
<dbReference type="InterPro" id="IPR006913">
    <property type="entry name" value="CENP-V/GFA"/>
</dbReference>
<reference evidence="5 8" key="2">
    <citation type="submission" date="2023-12" db="EMBL/GenBank/DDBJ databases">
        <title>Genome sequencing of Xanthomonas floridensis.</title>
        <authorList>
            <person name="Greer S."/>
            <person name="Harrison J."/>
            <person name="Grant M."/>
            <person name="Vicente J."/>
            <person name="Studholme D."/>
        </authorList>
    </citation>
    <scope>NUCLEOTIDE SEQUENCE [LARGE SCALE GENOMIC DNA]</scope>
    <source>
        <strain evidence="5 8">WHRI 8848</strain>
    </source>
</reference>
<dbReference type="PANTHER" id="PTHR28620:SF1">
    <property type="entry name" value="CENP-V_GFA DOMAIN-CONTAINING PROTEIN"/>
    <property type="match status" value="1"/>
</dbReference>
<reference evidence="6 7" key="1">
    <citation type="submission" date="2016-05" db="EMBL/GenBank/DDBJ databases">
        <title>Pathogenic, phenotypic and molecular characterisation of Xanthomonas nasturtii sp. nov. and Xanthomonas floridensis sp. nov., new species of Xanthomonas associated with watercress production in Florida.</title>
        <authorList>
            <person name="Vicente J.G."/>
            <person name="Rothwell S."/>
            <person name="Holub E.B."/>
            <person name="Studholme D.J."/>
        </authorList>
    </citation>
    <scope>NUCLEOTIDE SEQUENCE [LARGE SCALE GENOMIC DNA]</scope>
    <source>
        <strain evidence="6 7">WHRI 8848</strain>
    </source>
</reference>
<protein>
    <submittedName>
        <fullName evidence="6">Aldehyde-activating protein</fullName>
    </submittedName>
    <submittedName>
        <fullName evidence="5">GFA family protein</fullName>
    </submittedName>
</protein>
<dbReference type="GO" id="GO:0046872">
    <property type="term" value="F:metal ion binding"/>
    <property type="evidence" value="ECO:0007669"/>
    <property type="project" value="UniProtKB-KW"/>
</dbReference>
<dbReference type="Proteomes" id="UP001303614">
    <property type="component" value="Unassembled WGS sequence"/>
</dbReference>
<dbReference type="Pfam" id="PF04828">
    <property type="entry name" value="GFA"/>
    <property type="match status" value="1"/>
</dbReference>
<dbReference type="PROSITE" id="PS51891">
    <property type="entry name" value="CENP_V_GFA"/>
    <property type="match status" value="1"/>
</dbReference>
<dbReference type="STRING" id="1843580.A7D17_14105"/>
<dbReference type="SUPFAM" id="SSF51316">
    <property type="entry name" value="Mss4-like"/>
    <property type="match status" value="1"/>
</dbReference>
<sequence>MQYAGSCHCGRIAFELETDAPITEVYDCNCSLCRRRGGLLWFGARSQLRLHGDAQEMGSYRFNRQHIAHHYCAACGIAPFSEGANPKTGDANVAVNVRCIPDLDLSTLSVQKVDGANL</sequence>
<dbReference type="InterPro" id="IPR011057">
    <property type="entry name" value="Mss4-like_sf"/>
</dbReference>
<evidence type="ECO:0000313" key="6">
    <source>
        <dbReference type="EMBL" id="OAG68405.1"/>
    </source>
</evidence>
<keyword evidence="2" id="KW-0479">Metal-binding</keyword>
<dbReference type="OrthoDB" id="9805575at2"/>
<dbReference type="Gene3D" id="2.170.150.70">
    <property type="match status" value="1"/>
</dbReference>
<name>A0A1A9MDN4_9XANT</name>
<dbReference type="InterPro" id="IPR052355">
    <property type="entry name" value="CENP-V-like"/>
</dbReference>
<evidence type="ECO:0000313" key="8">
    <source>
        <dbReference type="Proteomes" id="UP001303614"/>
    </source>
</evidence>
<evidence type="ECO:0000256" key="2">
    <source>
        <dbReference type="ARBA" id="ARBA00022723"/>
    </source>
</evidence>
<evidence type="ECO:0000256" key="3">
    <source>
        <dbReference type="ARBA" id="ARBA00022833"/>
    </source>
</evidence>
<proteinExistence type="inferred from homology"/>
<dbReference type="GO" id="GO:0016846">
    <property type="term" value="F:carbon-sulfur lyase activity"/>
    <property type="evidence" value="ECO:0007669"/>
    <property type="project" value="InterPro"/>
</dbReference>
<keyword evidence="3" id="KW-0862">Zinc</keyword>
<dbReference type="EMBL" id="JAYFSO010000016">
    <property type="protein sequence ID" value="MEA5124842.1"/>
    <property type="molecule type" value="Genomic_DNA"/>
</dbReference>
<dbReference type="AlphaFoldDB" id="A0A1A9MDN4"/>
<comment type="similarity">
    <text evidence="1">Belongs to the Gfa family.</text>
</comment>
<keyword evidence="8" id="KW-1185">Reference proteome</keyword>
<evidence type="ECO:0000259" key="4">
    <source>
        <dbReference type="PROSITE" id="PS51891"/>
    </source>
</evidence>
<feature type="domain" description="CENP-V/GFA" evidence="4">
    <location>
        <begin position="3"/>
        <end position="114"/>
    </location>
</feature>
<accession>A0A1A9MDN4</accession>
<evidence type="ECO:0000313" key="5">
    <source>
        <dbReference type="EMBL" id="MEA5124842.1"/>
    </source>
</evidence>
<dbReference type="EMBL" id="LXNG01000009">
    <property type="protein sequence ID" value="OAG68405.1"/>
    <property type="molecule type" value="Genomic_DNA"/>
</dbReference>
<dbReference type="Proteomes" id="UP000077659">
    <property type="component" value="Unassembled WGS sequence"/>
</dbReference>
<gene>
    <name evidence="6" type="ORF">A7D17_14105</name>
    <name evidence="5" type="ORF">VB146_13465</name>
</gene>